<dbReference type="GO" id="GO:0016805">
    <property type="term" value="F:dipeptidase activity"/>
    <property type="evidence" value="ECO:0007669"/>
    <property type="project" value="InterPro"/>
</dbReference>
<comment type="caution">
    <text evidence="2">The sequence shown here is derived from an EMBL/GenBank/DDBJ whole genome shotgun (WGS) entry which is preliminary data.</text>
</comment>
<dbReference type="GO" id="GO:0070004">
    <property type="term" value="F:cysteine-type exopeptidase activity"/>
    <property type="evidence" value="ECO:0007669"/>
    <property type="project" value="InterPro"/>
</dbReference>
<sequence>MCDTVYLKRDNRTFFGKNSDRSPNEAHLMIRLAGKRHSTGEELKATYISVPQATETHPVVLLKPFWIWGAEMGYNECGLNIGNEALFTNAGHSGENGLIGMDLLRIALERCSSAEEAWKLIAELTEKYGQEGNCGYGKNFRYHNGYLIADGKRAFVLETAGRHWAVKEIRDNRATISNCISITDDYDDADEKTKGSFKARYENALVTKIACAEQRKRMSYYALGARKEPVSAVMGALRTHATPDVGVSKASTGSVCMHAGNLFGDQTTGSYAAEIGKRYFVTGASFPCMSVFKPLSVRASAIGESEKEALFFWLKRELLARKLKGYKEMRGEYLEKAAALEKKFVDRALLAETDAVLDKISLEAFAAEEELVKKYLLRLREKPFRFEGSAYYKNYWKKKTASLYYEYPALKEIEANP</sequence>
<accession>A0A940DHH0</accession>
<dbReference type="PANTHER" id="PTHR12994">
    <property type="entry name" value="SECERNIN"/>
    <property type="match status" value="1"/>
</dbReference>
<dbReference type="InterPro" id="IPR005079">
    <property type="entry name" value="Peptidase_C45_hydrolase"/>
</dbReference>
<evidence type="ECO:0000313" key="3">
    <source>
        <dbReference type="Proteomes" id="UP000727857"/>
    </source>
</evidence>
<dbReference type="EMBL" id="JADINF010000038">
    <property type="protein sequence ID" value="MBO8423683.1"/>
    <property type="molecule type" value="Genomic_DNA"/>
</dbReference>
<dbReference type="AlphaFoldDB" id="A0A940DHH0"/>
<reference evidence="2" key="1">
    <citation type="submission" date="2020-10" db="EMBL/GenBank/DDBJ databases">
        <authorList>
            <person name="Gilroy R."/>
        </authorList>
    </citation>
    <scope>NUCLEOTIDE SEQUENCE</scope>
    <source>
        <strain evidence="2">517</strain>
    </source>
</reference>
<evidence type="ECO:0000313" key="2">
    <source>
        <dbReference type="EMBL" id="MBO8423683.1"/>
    </source>
</evidence>
<dbReference type="GO" id="GO:0006508">
    <property type="term" value="P:proteolysis"/>
    <property type="evidence" value="ECO:0007669"/>
    <property type="project" value="InterPro"/>
</dbReference>
<feature type="domain" description="Peptidase C45 hydrolase" evidence="1">
    <location>
        <begin position="9"/>
        <end position="129"/>
    </location>
</feature>
<dbReference type="Proteomes" id="UP000727857">
    <property type="component" value="Unassembled WGS sequence"/>
</dbReference>
<protein>
    <submittedName>
        <fullName evidence="2">Peptidase U34</fullName>
    </submittedName>
</protein>
<dbReference type="Gene3D" id="3.60.60.10">
    <property type="entry name" value="Penicillin V Acylase, Chain A"/>
    <property type="match status" value="1"/>
</dbReference>
<dbReference type="InterPro" id="IPR005322">
    <property type="entry name" value="Peptidase_C69"/>
</dbReference>
<evidence type="ECO:0000259" key="1">
    <source>
        <dbReference type="Pfam" id="PF03417"/>
    </source>
</evidence>
<dbReference type="PANTHER" id="PTHR12994:SF17">
    <property type="entry name" value="LD30995P"/>
    <property type="match status" value="1"/>
</dbReference>
<reference evidence="2" key="2">
    <citation type="journal article" date="2021" name="PeerJ">
        <title>Extensive microbial diversity within the chicken gut microbiome revealed by metagenomics and culture.</title>
        <authorList>
            <person name="Gilroy R."/>
            <person name="Ravi A."/>
            <person name="Getino M."/>
            <person name="Pursley I."/>
            <person name="Horton D.L."/>
            <person name="Alikhan N.F."/>
            <person name="Baker D."/>
            <person name="Gharbi K."/>
            <person name="Hall N."/>
            <person name="Watson M."/>
            <person name="Adriaenssens E.M."/>
            <person name="Foster-Nyarko E."/>
            <person name="Jarju S."/>
            <person name="Secka A."/>
            <person name="Antonio M."/>
            <person name="Oren A."/>
            <person name="Chaudhuri R.R."/>
            <person name="La Ragione R."/>
            <person name="Hildebrand F."/>
            <person name="Pallen M.J."/>
        </authorList>
    </citation>
    <scope>NUCLEOTIDE SEQUENCE</scope>
    <source>
        <strain evidence="2">517</strain>
    </source>
</reference>
<gene>
    <name evidence="2" type="ORF">IAB16_01480</name>
</gene>
<name>A0A940DHH0_9FIRM</name>
<organism evidence="2 3">
    <name type="scientific">Candidatus Stercoripulliclostridium pullicola</name>
    <dbReference type="NCBI Taxonomy" id="2840953"/>
    <lineage>
        <taxon>Bacteria</taxon>
        <taxon>Bacillati</taxon>
        <taxon>Bacillota</taxon>
        <taxon>Clostridia</taxon>
        <taxon>Eubacteriales</taxon>
        <taxon>Candidatus Stercoripulliclostridium</taxon>
    </lineage>
</organism>
<proteinExistence type="predicted"/>
<dbReference type="Pfam" id="PF03417">
    <property type="entry name" value="AAT"/>
    <property type="match status" value="1"/>
</dbReference>